<feature type="compositionally biased region" description="Low complexity" evidence="2">
    <location>
        <begin position="36"/>
        <end position="61"/>
    </location>
</feature>
<gene>
    <name evidence="5" type="ORF">KHM83_13875</name>
</gene>
<evidence type="ECO:0000256" key="1">
    <source>
        <dbReference type="ARBA" id="ARBA00008814"/>
    </source>
</evidence>
<keyword evidence="6" id="KW-1185">Reference proteome</keyword>
<dbReference type="PANTHER" id="PTHR30535">
    <property type="entry name" value="VITAMIN B12-BINDING PROTEIN"/>
    <property type="match status" value="1"/>
</dbReference>
<organism evidence="5 6">
    <name type="scientific">Fusibacter paucivorans</name>
    <dbReference type="NCBI Taxonomy" id="76009"/>
    <lineage>
        <taxon>Bacteria</taxon>
        <taxon>Bacillati</taxon>
        <taxon>Bacillota</taxon>
        <taxon>Clostridia</taxon>
        <taxon>Eubacteriales</taxon>
        <taxon>Eubacteriales Family XII. Incertae Sedis</taxon>
        <taxon>Fusibacter</taxon>
    </lineage>
</organism>
<reference evidence="5 6" key="1">
    <citation type="submission" date="2021-05" db="EMBL/GenBank/DDBJ databases">
        <title>Fusibacter ferrireducens sp. nov., an anaerobic, sulfur- and Fe-reducing bacterium isolated from the mangrove sediment.</title>
        <authorList>
            <person name="Qiu D."/>
        </authorList>
    </citation>
    <scope>NUCLEOTIDE SEQUENCE [LARGE SCALE GENOMIC DNA]</scope>
    <source>
        <strain evidence="5 6">DSM 12116</strain>
    </source>
</reference>
<accession>A0ABS5PRH3</accession>
<comment type="similarity">
    <text evidence="1">Belongs to the bacterial solute-binding protein 8 family.</text>
</comment>
<dbReference type="SUPFAM" id="SSF53807">
    <property type="entry name" value="Helical backbone' metal receptor"/>
    <property type="match status" value="1"/>
</dbReference>
<feature type="signal peptide" evidence="3">
    <location>
        <begin position="1"/>
        <end position="23"/>
    </location>
</feature>
<feature type="chain" id="PRO_5045875587" evidence="3">
    <location>
        <begin position="24"/>
        <end position="335"/>
    </location>
</feature>
<evidence type="ECO:0000256" key="3">
    <source>
        <dbReference type="SAM" id="SignalP"/>
    </source>
</evidence>
<evidence type="ECO:0000259" key="4">
    <source>
        <dbReference type="PROSITE" id="PS50983"/>
    </source>
</evidence>
<dbReference type="PROSITE" id="PS50983">
    <property type="entry name" value="FE_B12_PBP"/>
    <property type="match status" value="1"/>
</dbReference>
<feature type="region of interest" description="Disordered" evidence="2">
    <location>
        <begin position="27"/>
        <end position="67"/>
    </location>
</feature>
<dbReference type="Gene3D" id="3.40.50.1980">
    <property type="entry name" value="Nitrogenase molybdenum iron protein domain"/>
    <property type="match status" value="2"/>
</dbReference>
<proteinExistence type="inferred from homology"/>
<feature type="domain" description="Fe/B12 periplasmic-binding" evidence="4">
    <location>
        <begin position="78"/>
        <end position="334"/>
    </location>
</feature>
<evidence type="ECO:0000256" key="2">
    <source>
        <dbReference type="SAM" id="MobiDB-lite"/>
    </source>
</evidence>
<dbReference type="CDD" id="cd01143">
    <property type="entry name" value="YvrC"/>
    <property type="match status" value="1"/>
</dbReference>
<evidence type="ECO:0000313" key="6">
    <source>
        <dbReference type="Proteomes" id="UP000746471"/>
    </source>
</evidence>
<dbReference type="EMBL" id="JAHBCL010000025">
    <property type="protein sequence ID" value="MBS7527768.1"/>
    <property type="molecule type" value="Genomic_DNA"/>
</dbReference>
<evidence type="ECO:0000313" key="5">
    <source>
        <dbReference type="EMBL" id="MBS7527768.1"/>
    </source>
</evidence>
<dbReference type="Pfam" id="PF01497">
    <property type="entry name" value="Peripla_BP_2"/>
    <property type="match status" value="1"/>
</dbReference>
<keyword evidence="3" id="KW-0732">Signal</keyword>
<dbReference type="PANTHER" id="PTHR30535:SF34">
    <property type="entry name" value="MOLYBDATE-BINDING PROTEIN MOLA"/>
    <property type="match status" value="1"/>
</dbReference>
<protein>
    <submittedName>
        <fullName evidence="5">ABC transporter substrate-binding protein</fullName>
    </submittedName>
</protein>
<dbReference type="PROSITE" id="PS51257">
    <property type="entry name" value="PROKAR_LIPOPROTEIN"/>
    <property type="match status" value="1"/>
</dbReference>
<dbReference type="InterPro" id="IPR002491">
    <property type="entry name" value="ABC_transptr_periplasmic_BD"/>
</dbReference>
<dbReference type="Proteomes" id="UP000746471">
    <property type="component" value="Unassembled WGS sequence"/>
</dbReference>
<sequence length="335" mass="35904">MKHKQWVVLLLAFLLTFSLAGCAGDSATGSVSGDNAAEATGSETATADSAETTVSDTTATPTKDRAGYDIEVPENVNSIITMAPSITQVIVDLGLGDELVAIDAYSSDIEGLPSDLPQFDIMNPDAESIIALKPDIVFASGMSQSDGTDPFKPLKDVGICIIYIPSSDSIQSIKDDITFIGAVTGKTDEGQVLIDNMETAIERIAAIGATIPDSEKKTVYFEIAPAPNIYSFGKGVFLDEMINIIGAKNAFEDSDSWIGLSEEVVINADPDIIMTNVDYVDKPLETIKSRAGWTEMKAIKNNDVYMIDNMSSSLPNHHIIKALEEMGKAVYPDKF</sequence>
<name>A0ABS5PRH3_9FIRM</name>
<dbReference type="InterPro" id="IPR050902">
    <property type="entry name" value="ABC_Transporter_SBP"/>
</dbReference>
<comment type="caution">
    <text evidence="5">The sequence shown here is derived from an EMBL/GenBank/DDBJ whole genome shotgun (WGS) entry which is preliminary data.</text>
</comment>